<dbReference type="Gene3D" id="3.40.50.1360">
    <property type="match status" value="1"/>
</dbReference>
<feature type="binding site" evidence="3">
    <location>
        <begin position="83"/>
        <end position="86"/>
    </location>
    <ligand>
        <name>substrate</name>
    </ligand>
</feature>
<dbReference type="Pfam" id="PF06026">
    <property type="entry name" value="Rib_5-P_isom_A"/>
    <property type="match status" value="1"/>
</dbReference>
<evidence type="ECO:0000256" key="1">
    <source>
        <dbReference type="ARBA" id="ARBA00001713"/>
    </source>
</evidence>
<feature type="binding site" evidence="3">
    <location>
        <begin position="30"/>
        <end position="33"/>
    </location>
    <ligand>
        <name>substrate</name>
    </ligand>
</feature>
<organism evidence="4 5">
    <name type="scientific">Candidatus Anaerobiospirillum pullistercoris</name>
    <dbReference type="NCBI Taxonomy" id="2838452"/>
    <lineage>
        <taxon>Bacteria</taxon>
        <taxon>Pseudomonadati</taxon>
        <taxon>Pseudomonadota</taxon>
        <taxon>Gammaproteobacteria</taxon>
        <taxon>Aeromonadales</taxon>
        <taxon>Succinivibrionaceae</taxon>
        <taxon>Anaerobiospirillum</taxon>
    </lineage>
</organism>
<evidence type="ECO:0000313" key="5">
    <source>
        <dbReference type="Proteomes" id="UP000886829"/>
    </source>
</evidence>
<dbReference type="InterPro" id="IPR020672">
    <property type="entry name" value="Ribose5P_isomerase_typA_subgr"/>
</dbReference>
<dbReference type="GO" id="GO:0006014">
    <property type="term" value="P:D-ribose metabolic process"/>
    <property type="evidence" value="ECO:0007669"/>
    <property type="project" value="TreeGrafter"/>
</dbReference>
<gene>
    <name evidence="3 4" type="primary">rpiA</name>
    <name evidence="4" type="ORF">H9850_10065</name>
</gene>
<dbReference type="GO" id="GO:0009052">
    <property type="term" value="P:pentose-phosphate shunt, non-oxidative branch"/>
    <property type="evidence" value="ECO:0007669"/>
    <property type="project" value="UniProtKB-UniRule"/>
</dbReference>
<dbReference type="HAMAP" id="MF_00170">
    <property type="entry name" value="Rib_5P_isom_A"/>
    <property type="match status" value="1"/>
</dbReference>
<comment type="subunit">
    <text evidence="3">Homodimer.</text>
</comment>
<dbReference type="EC" id="5.3.1.6" evidence="3"/>
<reference evidence="4" key="1">
    <citation type="journal article" date="2021" name="PeerJ">
        <title>Extensive microbial diversity within the chicken gut microbiome revealed by metagenomics and culture.</title>
        <authorList>
            <person name="Gilroy R."/>
            <person name="Ravi A."/>
            <person name="Getino M."/>
            <person name="Pursley I."/>
            <person name="Horton D.L."/>
            <person name="Alikhan N.F."/>
            <person name="Baker D."/>
            <person name="Gharbi K."/>
            <person name="Hall N."/>
            <person name="Watson M."/>
            <person name="Adriaenssens E.M."/>
            <person name="Foster-Nyarko E."/>
            <person name="Jarju S."/>
            <person name="Secka A."/>
            <person name="Antonio M."/>
            <person name="Oren A."/>
            <person name="Chaudhuri R.R."/>
            <person name="La Ragione R."/>
            <person name="Hildebrand F."/>
            <person name="Pallen M.J."/>
        </authorList>
    </citation>
    <scope>NUCLEOTIDE SEQUENCE</scope>
    <source>
        <strain evidence="4">USASDec5-558</strain>
    </source>
</reference>
<accession>A0A9D1WGL7</accession>
<dbReference type="InterPro" id="IPR037171">
    <property type="entry name" value="NagB/RpiA_transferase-like"/>
</dbReference>
<dbReference type="SUPFAM" id="SSF75445">
    <property type="entry name" value="D-ribose-5-phosphate isomerase (RpiA), lid domain"/>
    <property type="match status" value="1"/>
</dbReference>
<name>A0A9D1WGL7_9GAMM</name>
<comment type="pathway">
    <text evidence="3">Carbohydrate degradation; pentose phosphate pathway; D-ribose 5-phosphate from D-ribulose 5-phosphate (non-oxidative stage): step 1/1.</text>
</comment>
<comment type="catalytic activity">
    <reaction evidence="1 3">
        <text>aldehydo-D-ribose 5-phosphate = D-ribulose 5-phosphate</text>
        <dbReference type="Rhea" id="RHEA:14657"/>
        <dbReference type="ChEBI" id="CHEBI:58121"/>
        <dbReference type="ChEBI" id="CHEBI:58273"/>
        <dbReference type="EC" id="5.3.1.6"/>
    </reaction>
</comment>
<feature type="active site" description="Proton acceptor" evidence="3">
    <location>
        <position position="105"/>
    </location>
</feature>
<reference evidence="4" key="2">
    <citation type="submission" date="2021-04" db="EMBL/GenBank/DDBJ databases">
        <authorList>
            <person name="Gilroy R."/>
        </authorList>
    </citation>
    <scope>NUCLEOTIDE SEQUENCE</scope>
    <source>
        <strain evidence="4">USASDec5-558</strain>
    </source>
</reference>
<comment type="function">
    <text evidence="3">Catalyzes the reversible conversion of ribose-5-phosphate to ribulose 5-phosphate.</text>
</comment>
<dbReference type="FunFam" id="3.30.70.260:FF:000004">
    <property type="entry name" value="Ribose-5-phosphate isomerase A"/>
    <property type="match status" value="1"/>
</dbReference>
<proteinExistence type="inferred from homology"/>
<feature type="binding site" evidence="3">
    <location>
        <begin position="96"/>
        <end position="99"/>
    </location>
    <ligand>
        <name>substrate</name>
    </ligand>
</feature>
<dbReference type="Gene3D" id="3.30.70.260">
    <property type="match status" value="1"/>
</dbReference>
<dbReference type="AlphaFoldDB" id="A0A9D1WGL7"/>
<evidence type="ECO:0000256" key="3">
    <source>
        <dbReference type="HAMAP-Rule" id="MF_00170"/>
    </source>
</evidence>
<dbReference type="NCBIfam" id="TIGR00021">
    <property type="entry name" value="rpiA"/>
    <property type="match status" value="1"/>
</dbReference>
<dbReference type="Proteomes" id="UP000886829">
    <property type="component" value="Unassembled WGS sequence"/>
</dbReference>
<dbReference type="GO" id="GO:0005829">
    <property type="term" value="C:cytosol"/>
    <property type="evidence" value="ECO:0007669"/>
    <property type="project" value="TreeGrafter"/>
</dbReference>
<dbReference type="EMBL" id="DXEV01000199">
    <property type="protein sequence ID" value="HIX57797.1"/>
    <property type="molecule type" value="Genomic_DNA"/>
</dbReference>
<protein>
    <recommendedName>
        <fullName evidence="3">Ribose-5-phosphate isomerase A</fullName>
        <ecNumber evidence="3">5.3.1.6</ecNumber>
    </recommendedName>
    <alternativeName>
        <fullName evidence="3">Phosphoriboisomerase A</fullName>
        <shortName evidence="3">PRI</shortName>
    </alternativeName>
</protein>
<dbReference type="PANTHER" id="PTHR11934">
    <property type="entry name" value="RIBOSE-5-PHOSPHATE ISOMERASE"/>
    <property type="match status" value="1"/>
</dbReference>
<dbReference type="InterPro" id="IPR004788">
    <property type="entry name" value="Ribose5P_isomerase_type_A"/>
</dbReference>
<evidence type="ECO:0000256" key="2">
    <source>
        <dbReference type="ARBA" id="ARBA00023235"/>
    </source>
</evidence>
<dbReference type="GO" id="GO:0004751">
    <property type="term" value="F:ribose-5-phosphate isomerase activity"/>
    <property type="evidence" value="ECO:0007669"/>
    <property type="project" value="UniProtKB-UniRule"/>
</dbReference>
<feature type="binding site" evidence="3">
    <location>
        <position position="123"/>
    </location>
    <ligand>
        <name>substrate</name>
    </ligand>
</feature>
<dbReference type="FunFam" id="3.40.50.1360:FF:000001">
    <property type="entry name" value="Ribose-5-phosphate isomerase A"/>
    <property type="match status" value="1"/>
</dbReference>
<comment type="similarity">
    <text evidence="3">Belongs to the ribose 5-phosphate isomerase family.</text>
</comment>
<comment type="caution">
    <text evidence="4">The sequence shown here is derived from an EMBL/GenBank/DDBJ whole genome shotgun (WGS) entry which is preliminary data.</text>
</comment>
<dbReference type="SUPFAM" id="SSF100950">
    <property type="entry name" value="NagB/RpiA/CoA transferase-like"/>
    <property type="match status" value="1"/>
</dbReference>
<evidence type="ECO:0000313" key="4">
    <source>
        <dbReference type="EMBL" id="HIX57797.1"/>
    </source>
</evidence>
<dbReference type="PANTHER" id="PTHR11934:SF0">
    <property type="entry name" value="RIBOSE-5-PHOSPHATE ISOMERASE"/>
    <property type="match status" value="1"/>
</dbReference>
<dbReference type="NCBIfam" id="NF001924">
    <property type="entry name" value="PRK00702.1"/>
    <property type="match status" value="1"/>
</dbReference>
<dbReference type="CDD" id="cd01398">
    <property type="entry name" value="RPI_A"/>
    <property type="match status" value="1"/>
</dbReference>
<keyword evidence="2 3" id="KW-0413">Isomerase</keyword>
<sequence length="222" mass="23844">MSKTQDELKEMVALKALDFIPKNGILGVGSGSTVVKFIKAIQAQGIKVEGAVSSSNRTTELLQEIGVKVLDPNSCEPYEVYIDGADEVNPSFDMIKGGGACLTREKILASMAKTFVCIVDQSKLVDTLGKFPLPVEVIPMAREQVARSLRALGGDPVLRQNCITDNGCEILDVHGLKITDPKALEDQINAIPGVVTVGLFAHRGADVVLYATEEGVHEKKRP</sequence>